<dbReference type="InterPro" id="IPR039697">
    <property type="entry name" value="Alcohol_dehydrogenase_Fe"/>
</dbReference>
<evidence type="ECO:0000256" key="5">
    <source>
        <dbReference type="ARBA" id="ARBA00022946"/>
    </source>
</evidence>
<comment type="subcellular location">
    <subcellularLocation>
        <location evidence="2">Mitochondrion</location>
    </subcellularLocation>
</comment>
<accession>A0A4R5XFE3</accession>
<dbReference type="VEuPathDB" id="FungiDB:BD410DRAFT_780386"/>
<keyword evidence="12" id="KW-1185">Reference proteome</keyword>
<proteinExistence type="inferred from homology"/>
<protein>
    <recommendedName>
        <fullName evidence="4">hydroxyacid-oxoacid transhydrogenase</fullName>
        <ecNumber evidence="4">1.1.99.24</ecNumber>
    </recommendedName>
</protein>
<dbReference type="AlphaFoldDB" id="A0A4R5XFE3"/>
<keyword evidence="6" id="KW-0560">Oxidoreductase</keyword>
<evidence type="ECO:0000256" key="7">
    <source>
        <dbReference type="ARBA" id="ARBA00023128"/>
    </source>
</evidence>
<organism evidence="11 12">
    <name type="scientific">Rickenella mellea</name>
    <dbReference type="NCBI Taxonomy" id="50990"/>
    <lineage>
        <taxon>Eukaryota</taxon>
        <taxon>Fungi</taxon>
        <taxon>Dikarya</taxon>
        <taxon>Basidiomycota</taxon>
        <taxon>Agaricomycotina</taxon>
        <taxon>Agaricomycetes</taxon>
        <taxon>Hymenochaetales</taxon>
        <taxon>Rickenellaceae</taxon>
        <taxon>Rickenella</taxon>
    </lineage>
</organism>
<keyword evidence="5" id="KW-0809">Transit peptide</keyword>
<evidence type="ECO:0000313" key="12">
    <source>
        <dbReference type="Proteomes" id="UP000294933"/>
    </source>
</evidence>
<dbReference type="InterPro" id="IPR056798">
    <property type="entry name" value="ADH_Fe_C"/>
</dbReference>
<evidence type="ECO:0000256" key="3">
    <source>
        <dbReference type="ARBA" id="ARBA00010005"/>
    </source>
</evidence>
<evidence type="ECO:0000256" key="8">
    <source>
        <dbReference type="ARBA" id="ARBA00049496"/>
    </source>
</evidence>
<name>A0A4R5XFE3_9AGAM</name>
<sequence length="497" mass="53100">MSPIASRSSILRLINATQHSHCACHGCASSKALAPGGQLLNQMRKFATPVEPVQKEYAFEVAASNLRFGDGVTREVGMDLMNMRPRKVGVFTDPNVAKLLPMKTTLESLESQKGLAYEVYDKVACEPTEASWRDAISWARSHDFSHFLAVGGGSVIDTAKAANLFTVYKDADLMDFINAPIGKGLPIKQTLRPLIAVPTTAGTGSETTGTAILDITSKSFKTGIASRAMKPTLGIVDTFNTDSCPTAVHISAGLDVLFHSLESYTAIPYYERTPRPTNPINRPAYQGSNPVADIFSLWALEQSVKYLPRIARDPSDREAKRQMLLAATFAGIGFGNAGVHLCHGMSYPISGLNKSGPKYKHPGYVTDLPIIPHGVSVALTGPAVFKFTAPSSPERHLKALTTFLTHARSPTLTSPPSSLPASSIGPALFDAIAAFLADLGVPRGLNAVGYARGDVGRLVKGTLPQRRVLDLAPGIGDVAGEDGVGMLTRILEESLEY</sequence>
<comment type="similarity">
    <text evidence="3">Belongs to the iron-containing alcohol dehydrogenase family. Hydroxyacid-oxoacid transhydrogenase subfamily.</text>
</comment>
<dbReference type="Gene3D" id="1.20.1090.10">
    <property type="entry name" value="Dehydroquinate synthase-like - alpha domain"/>
    <property type="match status" value="1"/>
</dbReference>
<dbReference type="SUPFAM" id="SSF56796">
    <property type="entry name" value="Dehydroquinate synthase-like"/>
    <property type="match status" value="1"/>
</dbReference>
<dbReference type="GO" id="GO:0047988">
    <property type="term" value="F:hydroxyacid-oxoacid transhydrogenase activity"/>
    <property type="evidence" value="ECO:0007669"/>
    <property type="project" value="UniProtKB-EC"/>
</dbReference>
<dbReference type="GO" id="GO:0005739">
    <property type="term" value="C:mitochondrion"/>
    <property type="evidence" value="ECO:0007669"/>
    <property type="project" value="UniProtKB-SubCell"/>
</dbReference>
<evidence type="ECO:0000256" key="2">
    <source>
        <dbReference type="ARBA" id="ARBA00004173"/>
    </source>
</evidence>
<dbReference type="Pfam" id="PF25137">
    <property type="entry name" value="ADH_Fe_C"/>
    <property type="match status" value="1"/>
</dbReference>
<dbReference type="PANTHER" id="PTHR11496">
    <property type="entry name" value="ALCOHOL DEHYDROGENASE"/>
    <property type="match status" value="1"/>
</dbReference>
<dbReference type="EC" id="1.1.99.24" evidence="4"/>
<evidence type="ECO:0000256" key="6">
    <source>
        <dbReference type="ARBA" id="ARBA00023002"/>
    </source>
</evidence>
<dbReference type="GO" id="GO:0046872">
    <property type="term" value="F:metal ion binding"/>
    <property type="evidence" value="ECO:0007669"/>
    <property type="project" value="InterPro"/>
</dbReference>
<reference evidence="11 12" key="1">
    <citation type="submission" date="2018-06" db="EMBL/GenBank/DDBJ databases">
        <title>A transcriptomic atlas of mushroom development highlights an independent origin of complex multicellularity.</title>
        <authorList>
            <consortium name="DOE Joint Genome Institute"/>
            <person name="Krizsan K."/>
            <person name="Almasi E."/>
            <person name="Merenyi Z."/>
            <person name="Sahu N."/>
            <person name="Viragh M."/>
            <person name="Koszo T."/>
            <person name="Mondo S."/>
            <person name="Kiss B."/>
            <person name="Balint B."/>
            <person name="Kues U."/>
            <person name="Barry K."/>
            <person name="Hegedus J.C."/>
            <person name="Henrissat B."/>
            <person name="Johnson J."/>
            <person name="Lipzen A."/>
            <person name="Ohm R."/>
            <person name="Nagy I."/>
            <person name="Pangilinan J."/>
            <person name="Yan J."/>
            <person name="Xiong Y."/>
            <person name="Grigoriev I.V."/>
            <person name="Hibbett D.S."/>
            <person name="Nagy L.G."/>
        </authorList>
    </citation>
    <scope>NUCLEOTIDE SEQUENCE [LARGE SCALE GENOMIC DNA]</scope>
    <source>
        <strain evidence="11 12">SZMC22713</strain>
    </source>
</reference>
<gene>
    <name evidence="11" type="ORF">BD410DRAFT_780386</name>
</gene>
<dbReference type="OrthoDB" id="339764at2759"/>
<comment type="catalytic activity">
    <reaction evidence="1">
        <text>(S)-3-hydroxybutanoate + 2-oxoglutarate = (R)-2-hydroxyglutarate + acetoacetate</text>
        <dbReference type="Rhea" id="RHEA:23048"/>
        <dbReference type="ChEBI" id="CHEBI:11047"/>
        <dbReference type="ChEBI" id="CHEBI:13705"/>
        <dbReference type="ChEBI" id="CHEBI:15801"/>
        <dbReference type="ChEBI" id="CHEBI:16810"/>
        <dbReference type="EC" id="1.1.99.24"/>
    </reaction>
</comment>
<evidence type="ECO:0000256" key="4">
    <source>
        <dbReference type="ARBA" id="ARBA00013182"/>
    </source>
</evidence>
<dbReference type="EMBL" id="ML170156">
    <property type="protein sequence ID" value="TDL29884.1"/>
    <property type="molecule type" value="Genomic_DNA"/>
</dbReference>
<evidence type="ECO:0000256" key="1">
    <source>
        <dbReference type="ARBA" id="ARBA00000813"/>
    </source>
</evidence>
<dbReference type="GO" id="GO:0004022">
    <property type="term" value="F:alcohol dehydrogenase (NAD+) activity"/>
    <property type="evidence" value="ECO:0007669"/>
    <property type="project" value="InterPro"/>
</dbReference>
<dbReference type="FunFam" id="1.20.1090.10:FF:000003">
    <property type="entry name" value="Probable hydroxyacid-oxoacid transhydrogenase, mitochondrial"/>
    <property type="match status" value="1"/>
</dbReference>
<evidence type="ECO:0000313" key="11">
    <source>
        <dbReference type="EMBL" id="TDL29884.1"/>
    </source>
</evidence>
<keyword evidence="7" id="KW-0496">Mitochondrion</keyword>
<feature type="domain" description="Fe-containing alcohol dehydrogenase-like C-terminal" evidence="10">
    <location>
        <begin position="287"/>
        <end position="351"/>
    </location>
</feature>
<dbReference type="CDD" id="cd08190">
    <property type="entry name" value="HOT"/>
    <property type="match status" value="1"/>
</dbReference>
<feature type="domain" description="Alcohol dehydrogenase iron-type/glycerol dehydrogenase GldA" evidence="9">
    <location>
        <begin position="65"/>
        <end position="238"/>
    </location>
</feature>
<comment type="catalytic activity">
    <reaction evidence="8">
        <text>4-hydroxybutanoate + 2-oxoglutarate = (R)-2-hydroxyglutarate + succinate semialdehyde</text>
        <dbReference type="Rhea" id="RHEA:24734"/>
        <dbReference type="ChEBI" id="CHEBI:15801"/>
        <dbReference type="ChEBI" id="CHEBI:16724"/>
        <dbReference type="ChEBI" id="CHEBI:16810"/>
        <dbReference type="ChEBI" id="CHEBI:57706"/>
        <dbReference type="EC" id="1.1.99.24"/>
    </reaction>
</comment>
<dbReference type="PANTHER" id="PTHR11496:SF83">
    <property type="entry name" value="HYDROXYACID-OXOACID TRANSHYDROGENASE, MITOCHONDRIAL"/>
    <property type="match status" value="1"/>
</dbReference>
<evidence type="ECO:0000259" key="9">
    <source>
        <dbReference type="Pfam" id="PF00465"/>
    </source>
</evidence>
<dbReference type="STRING" id="50990.A0A4R5XFE3"/>
<dbReference type="InterPro" id="IPR001670">
    <property type="entry name" value="ADH_Fe/GldA"/>
</dbReference>
<evidence type="ECO:0000259" key="10">
    <source>
        <dbReference type="Pfam" id="PF25137"/>
    </source>
</evidence>
<dbReference type="Gene3D" id="3.40.50.1970">
    <property type="match status" value="1"/>
</dbReference>
<dbReference type="Proteomes" id="UP000294933">
    <property type="component" value="Unassembled WGS sequence"/>
</dbReference>
<dbReference type="InterPro" id="IPR042157">
    <property type="entry name" value="HOT"/>
</dbReference>
<dbReference type="Pfam" id="PF00465">
    <property type="entry name" value="Fe-ADH"/>
    <property type="match status" value="1"/>
</dbReference>